<dbReference type="PANTHER" id="PTHR24353">
    <property type="entry name" value="CYCLIC NUCLEOTIDE-DEPENDENT PROTEIN KINASE"/>
    <property type="match status" value="1"/>
</dbReference>
<evidence type="ECO:0000256" key="5">
    <source>
        <dbReference type="ARBA" id="ARBA00022840"/>
    </source>
</evidence>
<evidence type="ECO:0000313" key="8">
    <source>
        <dbReference type="EMBL" id="GHP09199.1"/>
    </source>
</evidence>
<keyword evidence="3" id="KW-0547">Nucleotide-binding</keyword>
<organism evidence="8 9">
    <name type="scientific">Pycnococcus provasolii</name>
    <dbReference type="NCBI Taxonomy" id="41880"/>
    <lineage>
        <taxon>Eukaryota</taxon>
        <taxon>Viridiplantae</taxon>
        <taxon>Chlorophyta</taxon>
        <taxon>Pseudoscourfieldiophyceae</taxon>
        <taxon>Pseudoscourfieldiales</taxon>
        <taxon>Pycnococcaceae</taxon>
        <taxon>Pycnococcus</taxon>
    </lineage>
</organism>
<feature type="domain" description="Protein kinase" evidence="6">
    <location>
        <begin position="20"/>
        <end position="274"/>
    </location>
</feature>
<evidence type="ECO:0000256" key="2">
    <source>
        <dbReference type="ARBA" id="ARBA00022679"/>
    </source>
</evidence>
<evidence type="ECO:0000256" key="3">
    <source>
        <dbReference type="ARBA" id="ARBA00022741"/>
    </source>
</evidence>
<dbReference type="InterPro" id="IPR011009">
    <property type="entry name" value="Kinase-like_dom_sf"/>
</dbReference>
<dbReference type="SMART" id="SM00133">
    <property type="entry name" value="S_TK_X"/>
    <property type="match status" value="1"/>
</dbReference>
<feature type="domain" description="AGC-kinase C-terminal" evidence="7">
    <location>
        <begin position="275"/>
        <end position="330"/>
    </location>
</feature>
<dbReference type="Proteomes" id="UP000660262">
    <property type="component" value="Unassembled WGS sequence"/>
</dbReference>
<dbReference type="Pfam" id="PF00069">
    <property type="entry name" value="Pkinase"/>
    <property type="match status" value="1"/>
</dbReference>
<dbReference type="GO" id="GO:0005524">
    <property type="term" value="F:ATP binding"/>
    <property type="evidence" value="ECO:0007669"/>
    <property type="project" value="UniProtKB-KW"/>
</dbReference>
<dbReference type="FunFam" id="1.10.510.10:FF:000005">
    <property type="entry name" value="cAMP-dependent protein kinase catalytic subunit alpha"/>
    <property type="match status" value="1"/>
</dbReference>
<dbReference type="GO" id="GO:0004691">
    <property type="term" value="F:cAMP-dependent protein kinase activity"/>
    <property type="evidence" value="ECO:0007669"/>
    <property type="project" value="TreeGrafter"/>
</dbReference>
<sequence length="330" mass="37438">MPEFVPTDKINLNPCKLSDFNIGPILGTGSFGRVPLGTHKSTGKVCAIKQLSKSQILKTKQVQHIKAEKAILEQMNFPFLVAMYGYFQDPECVYLVLEYIVGGEFFTHLRSAGRFSEDASRFYSAEVVLSFEYLHGNDIVYRDLKPENILLDSEGHLKVTDFGFAKQIEHRTYTLCGTPDYLAPEIILNKGHGKPVDWWALGVLCYEMLAGYPPFYDDDPMGTYQRILHGKLEFPSHFSRASRDLVKKLLQSDLSKRYGNLKGGAKDIKAHPWYQNMDFTALVNKRVSAPIKPIVKGEDDTSNFDDYSDVGPIEHEFVLTADNQQLFEDF</sequence>
<accession>A0A830HWE6</accession>
<dbReference type="GO" id="GO:0005952">
    <property type="term" value="C:cAMP-dependent protein kinase complex"/>
    <property type="evidence" value="ECO:0007669"/>
    <property type="project" value="TreeGrafter"/>
</dbReference>
<evidence type="ECO:0000256" key="4">
    <source>
        <dbReference type="ARBA" id="ARBA00022777"/>
    </source>
</evidence>
<dbReference type="PROSITE" id="PS50011">
    <property type="entry name" value="PROTEIN_KINASE_DOM"/>
    <property type="match status" value="1"/>
</dbReference>
<keyword evidence="4" id="KW-0418">Kinase</keyword>
<reference evidence="8" key="1">
    <citation type="submission" date="2020-10" db="EMBL/GenBank/DDBJ databases">
        <title>Unveiling of a novel bifunctional photoreceptor, Dualchrome1, isolated from a cosmopolitan green alga.</title>
        <authorList>
            <person name="Suzuki S."/>
            <person name="Kawachi M."/>
        </authorList>
    </citation>
    <scope>NUCLEOTIDE SEQUENCE</scope>
    <source>
        <strain evidence="8">NIES 2893</strain>
    </source>
</reference>
<dbReference type="AlphaFoldDB" id="A0A830HWE6"/>
<comment type="caution">
    <text evidence="8">The sequence shown here is derived from an EMBL/GenBank/DDBJ whole genome shotgun (WGS) entry which is preliminary data.</text>
</comment>
<evidence type="ECO:0008006" key="10">
    <source>
        <dbReference type="Google" id="ProtNLM"/>
    </source>
</evidence>
<dbReference type="SUPFAM" id="SSF56112">
    <property type="entry name" value="Protein kinase-like (PK-like)"/>
    <property type="match status" value="1"/>
</dbReference>
<keyword evidence="9" id="KW-1185">Reference proteome</keyword>
<keyword evidence="2" id="KW-0808">Transferase</keyword>
<dbReference type="CDD" id="cd05580">
    <property type="entry name" value="STKc_PKA_like"/>
    <property type="match status" value="1"/>
</dbReference>
<protein>
    <recommendedName>
        <fullName evidence="10">Protein kinase domain-containing protein</fullName>
    </recommendedName>
</protein>
<dbReference type="PROSITE" id="PS00108">
    <property type="entry name" value="PROTEIN_KINASE_ST"/>
    <property type="match status" value="1"/>
</dbReference>
<proteinExistence type="predicted"/>
<gene>
    <name evidence="8" type="ORF">PPROV_000793600</name>
</gene>
<evidence type="ECO:0000256" key="1">
    <source>
        <dbReference type="ARBA" id="ARBA00022527"/>
    </source>
</evidence>
<name>A0A830HWE6_9CHLO</name>
<dbReference type="Gene3D" id="3.30.200.20">
    <property type="entry name" value="Phosphorylase Kinase, domain 1"/>
    <property type="match status" value="1"/>
</dbReference>
<keyword evidence="5" id="KW-0067">ATP-binding</keyword>
<dbReference type="InterPro" id="IPR000961">
    <property type="entry name" value="AGC-kinase_C"/>
</dbReference>
<dbReference type="SMART" id="SM00220">
    <property type="entry name" value="S_TKc"/>
    <property type="match status" value="1"/>
</dbReference>
<dbReference type="InterPro" id="IPR008271">
    <property type="entry name" value="Ser/Thr_kinase_AS"/>
</dbReference>
<dbReference type="InterPro" id="IPR000719">
    <property type="entry name" value="Prot_kinase_dom"/>
</dbReference>
<dbReference type="PANTHER" id="PTHR24353:SF37">
    <property type="entry name" value="CAMP-DEPENDENT PROTEIN KINASE CATALYTIC SUBUNIT PRKX"/>
    <property type="match status" value="1"/>
</dbReference>
<keyword evidence="1" id="KW-0723">Serine/threonine-protein kinase</keyword>
<dbReference type="GO" id="GO:0009653">
    <property type="term" value="P:anatomical structure morphogenesis"/>
    <property type="evidence" value="ECO:0007669"/>
    <property type="project" value="UniProtKB-ARBA"/>
</dbReference>
<dbReference type="OrthoDB" id="63267at2759"/>
<evidence type="ECO:0000313" key="9">
    <source>
        <dbReference type="Proteomes" id="UP000660262"/>
    </source>
</evidence>
<evidence type="ECO:0000259" key="6">
    <source>
        <dbReference type="PROSITE" id="PS50011"/>
    </source>
</evidence>
<dbReference type="Gene3D" id="1.10.510.10">
    <property type="entry name" value="Transferase(Phosphotransferase) domain 1"/>
    <property type="match status" value="1"/>
</dbReference>
<dbReference type="FunFam" id="3.30.200.20:FF:000042">
    <property type="entry name" value="Aurora kinase A"/>
    <property type="match status" value="1"/>
</dbReference>
<evidence type="ECO:0000259" key="7">
    <source>
        <dbReference type="PROSITE" id="PS51285"/>
    </source>
</evidence>
<dbReference type="PROSITE" id="PS51285">
    <property type="entry name" value="AGC_KINASE_CTER"/>
    <property type="match status" value="1"/>
</dbReference>
<dbReference type="EMBL" id="BNJQ01000024">
    <property type="protein sequence ID" value="GHP09199.1"/>
    <property type="molecule type" value="Genomic_DNA"/>
</dbReference>